<keyword evidence="2" id="KW-1185">Reference proteome</keyword>
<sequence length="28" mass="2970">MQTSSEWPSHGPDLGLTALFGIVLVNLS</sequence>
<dbReference type="EMBL" id="OX336137">
    <property type="protein sequence ID" value="CAI2717567.1"/>
    <property type="molecule type" value="Genomic_DNA"/>
</dbReference>
<gene>
    <name evidence="1" type="ORF">NSPWAT_0708</name>
</gene>
<accession>A0ABM9HBI3</accession>
<evidence type="ECO:0000313" key="2">
    <source>
        <dbReference type="Proteomes" id="UP001157733"/>
    </source>
</evidence>
<reference evidence="1 2" key="1">
    <citation type="submission" date="2022-09" db="EMBL/GenBank/DDBJ databases">
        <authorList>
            <person name="Kop L."/>
        </authorList>
    </citation>
    <scope>NUCLEOTIDE SEQUENCE [LARGE SCALE GENOMIC DNA]</scope>
    <source>
        <strain evidence="1 2">347</strain>
    </source>
</reference>
<protein>
    <submittedName>
        <fullName evidence="1">Uncharacterized protein</fullName>
    </submittedName>
</protein>
<evidence type="ECO:0000313" key="1">
    <source>
        <dbReference type="EMBL" id="CAI2717567.1"/>
    </source>
</evidence>
<proteinExistence type="predicted"/>
<dbReference type="Proteomes" id="UP001157733">
    <property type="component" value="Chromosome"/>
</dbReference>
<organism evidence="1 2">
    <name type="scientific">Nitrospina watsonii</name>
    <dbReference type="NCBI Taxonomy" id="1323948"/>
    <lineage>
        <taxon>Bacteria</taxon>
        <taxon>Pseudomonadati</taxon>
        <taxon>Nitrospinota/Tectimicrobiota group</taxon>
        <taxon>Nitrospinota</taxon>
        <taxon>Nitrospinia</taxon>
        <taxon>Nitrospinales</taxon>
        <taxon>Nitrospinaceae</taxon>
        <taxon>Nitrospina</taxon>
    </lineage>
</organism>
<name>A0ABM9HBI3_9BACT</name>